<evidence type="ECO:0000313" key="3">
    <source>
        <dbReference type="Proteomes" id="UP001281761"/>
    </source>
</evidence>
<evidence type="ECO:0000256" key="1">
    <source>
        <dbReference type="SAM" id="MobiDB-lite"/>
    </source>
</evidence>
<sequence length="840" mass="93294">MVGERVGNRIFAQLTGSVLEPPSTAHLIVDTRKIVYLVKVTPVHPSTPGIVGNIVPNHQKPIEKLKRPESSASRTSSQPGRVIGMPRRFVLKQPTQPRKDVQPDESDPVQDTPSDSEVPSDLVNDLMPPSSSVSLETDPPPFHQHQIWRLRLSIYDADHIVSTCLSLLHTEDLASENHNSIGTLYFSDSSQRLNCLVLADSTVLLSSLHMALSPSKLLEEWFAETFTFPYELFASLFTQQAFVPIPPGCSLNTLKDQHSPQNHDPGMPSLCLLPLNQPGSTQIPPFSLSANSGRVTVETSSKSFNLPFNSILSLFHYSFSLLLSSAHATTSSSAFLNDRILSRLSSLRLLTHALDSKRTESEHLSHQLHLINIIRQFTEQAGTPQLFLSFDQLQHIRQTQPTFFQPPSTTLLDADGLWLHSSLPRFDTLQPFLDVAGQLKCGYRVMSFLTCSRSGQNSHPQQGISPTSLFTLSFDPLVLLSQQSPSLVRSPCDYLLFHSSSSQLNIGFFIPLASLTSLVQHPSRLSFSLTTIFILPETEPPSRPFLSQTTIVQLAPSPHPTLATITSSTPTLDLIDTAFLLHRHPPPFFTIVKDHPNQVWAELLLNSSDHATQQTLHRLNAASNWERKEVVTTIGHINTLIADVQARLVSRLSLALDRAASFQPNTNIAARKERLQSSRLLDDTLTERGVLERLAFILTPLLEQTRMIHEAPSSSQAPLQPRQPAPRKPDPQFGVDDENKLRVQLKIDRAVHPAQETNLVAFVFVDSTKLIEVRFRRDTPATPSKDVSKKGSTITSFFKAETVKDPKTRVSIILKGETQNDLDDICACVSGRFRRSAPTP</sequence>
<feature type="compositionally biased region" description="Low complexity" evidence="1">
    <location>
        <begin position="711"/>
        <end position="720"/>
    </location>
</feature>
<dbReference type="EMBL" id="JARBJD010000031">
    <property type="protein sequence ID" value="KAK2959227.1"/>
    <property type="molecule type" value="Genomic_DNA"/>
</dbReference>
<comment type="caution">
    <text evidence="2">The sequence shown here is derived from an EMBL/GenBank/DDBJ whole genome shotgun (WGS) entry which is preliminary data.</text>
</comment>
<reference evidence="2 3" key="1">
    <citation type="journal article" date="2022" name="bioRxiv">
        <title>Genomics of Preaxostyla Flagellates Illuminates Evolutionary Transitions and the Path Towards Mitochondrial Loss.</title>
        <authorList>
            <person name="Novak L.V.F."/>
            <person name="Treitli S.C."/>
            <person name="Pyrih J."/>
            <person name="Halakuc P."/>
            <person name="Pipaliya S.V."/>
            <person name="Vacek V."/>
            <person name="Brzon O."/>
            <person name="Soukal P."/>
            <person name="Eme L."/>
            <person name="Dacks J.B."/>
            <person name="Karnkowska A."/>
            <person name="Elias M."/>
            <person name="Hampl V."/>
        </authorList>
    </citation>
    <scope>NUCLEOTIDE SEQUENCE [LARGE SCALE GENOMIC DNA]</scope>
    <source>
        <strain evidence="2">NAU3</strain>
        <tissue evidence="2">Gut</tissue>
    </source>
</reference>
<accession>A0ABQ9Y656</accession>
<feature type="region of interest" description="Disordered" evidence="1">
    <location>
        <begin position="62"/>
        <end position="138"/>
    </location>
</feature>
<gene>
    <name evidence="2" type="ORF">BLNAU_5785</name>
</gene>
<organism evidence="2 3">
    <name type="scientific">Blattamonas nauphoetae</name>
    <dbReference type="NCBI Taxonomy" id="2049346"/>
    <lineage>
        <taxon>Eukaryota</taxon>
        <taxon>Metamonada</taxon>
        <taxon>Preaxostyla</taxon>
        <taxon>Oxymonadida</taxon>
        <taxon>Blattamonas</taxon>
    </lineage>
</organism>
<name>A0ABQ9Y656_9EUKA</name>
<dbReference type="Proteomes" id="UP001281761">
    <property type="component" value="Unassembled WGS sequence"/>
</dbReference>
<feature type="compositionally biased region" description="Polar residues" evidence="1">
    <location>
        <begin position="70"/>
        <end position="79"/>
    </location>
</feature>
<feature type="region of interest" description="Disordered" evidence="1">
    <location>
        <begin position="710"/>
        <end position="735"/>
    </location>
</feature>
<protein>
    <submittedName>
        <fullName evidence="2">Uncharacterized protein</fullName>
    </submittedName>
</protein>
<keyword evidence="3" id="KW-1185">Reference proteome</keyword>
<evidence type="ECO:0000313" key="2">
    <source>
        <dbReference type="EMBL" id="KAK2959227.1"/>
    </source>
</evidence>
<proteinExistence type="predicted"/>